<comment type="caution">
    <text evidence="1">The sequence shown here is derived from an EMBL/GenBank/DDBJ whole genome shotgun (WGS) entry which is preliminary data.</text>
</comment>
<dbReference type="RefSeq" id="WP_194109500.1">
    <property type="nucleotide sequence ID" value="NZ_JADFFL010000001.1"/>
</dbReference>
<keyword evidence="2" id="KW-1185">Reference proteome</keyword>
<reference evidence="1" key="1">
    <citation type="submission" date="2020-10" db="EMBL/GenBank/DDBJ databases">
        <title>Mucilaginibacter mali sp. nov., isolated from rhizosphere soil of apple orchard.</title>
        <authorList>
            <person name="Lee J.-S."/>
            <person name="Kim H.S."/>
            <person name="Kim J.-S."/>
        </authorList>
    </citation>
    <scope>NUCLEOTIDE SEQUENCE</scope>
    <source>
        <strain evidence="1">KCTC 22746</strain>
    </source>
</reference>
<evidence type="ECO:0000313" key="1">
    <source>
        <dbReference type="EMBL" id="MBE9660294.1"/>
    </source>
</evidence>
<sequence>MQTNITNISIPTPCHQQWDAMTPSQGGRHCDSCCKTVTDFTRMSDGQVIDFLSRSQNTCGRIEPWQISSVNRQLAQPLKQQSYRRGVVATVLLMFAVASGHAQTKLKAKQIHKTEVAKPILRAKPDSMVIYHPALKFNPKKDPIPIFKKEVSFPAVENTGAYLGGVSVKGIGIVDQNIHPLGFFNSIEDLLQVPHR</sequence>
<accession>A0A929KRR2</accession>
<evidence type="ECO:0000313" key="2">
    <source>
        <dbReference type="Proteomes" id="UP000622475"/>
    </source>
</evidence>
<proteinExistence type="predicted"/>
<dbReference type="EMBL" id="JADFFL010000001">
    <property type="protein sequence ID" value="MBE9660294.1"/>
    <property type="molecule type" value="Genomic_DNA"/>
</dbReference>
<organism evidence="1 2">
    <name type="scientific">Mucilaginibacter myungsuensis</name>
    <dbReference type="NCBI Taxonomy" id="649104"/>
    <lineage>
        <taxon>Bacteria</taxon>
        <taxon>Pseudomonadati</taxon>
        <taxon>Bacteroidota</taxon>
        <taxon>Sphingobacteriia</taxon>
        <taxon>Sphingobacteriales</taxon>
        <taxon>Sphingobacteriaceae</taxon>
        <taxon>Mucilaginibacter</taxon>
    </lineage>
</organism>
<name>A0A929KRR2_9SPHI</name>
<dbReference type="AlphaFoldDB" id="A0A929KRR2"/>
<protein>
    <submittedName>
        <fullName evidence="1">Uncharacterized protein</fullName>
    </submittedName>
</protein>
<gene>
    <name evidence="1" type="ORF">IRJ16_00210</name>
</gene>
<dbReference type="Proteomes" id="UP000622475">
    <property type="component" value="Unassembled WGS sequence"/>
</dbReference>